<dbReference type="PATRIC" id="fig|698738.3.peg.291"/>
<dbReference type="AlphaFoldDB" id="R4YN27"/>
<evidence type="ECO:0000313" key="7">
    <source>
        <dbReference type="EMBL" id="CCK74458.1"/>
    </source>
</evidence>
<dbReference type="SUPFAM" id="SSF111342">
    <property type="entry name" value="CbiD-like"/>
    <property type="match status" value="1"/>
</dbReference>
<feature type="region of interest" description="Disordered" evidence="6">
    <location>
        <begin position="1"/>
        <end position="20"/>
    </location>
</feature>
<dbReference type="Proteomes" id="UP000032749">
    <property type="component" value="Chromosome"/>
</dbReference>
<keyword evidence="3 5" id="KW-0808">Transferase</keyword>
<comment type="pathway">
    <text evidence="5">Cofactor biosynthesis; adenosylcobalamin biosynthesis; cob(II)yrinate a,c-diamide from sirohydrochlorin (anaerobic route): step 6/10.</text>
</comment>
<organism evidence="7 8">
    <name type="scientific">Oleispira antarctica RB-8</name>
    <dbReference type="NCBI Taxonomy" id="698738"/>
    <lineage>
        <taxon>Bacteria</taxon>
        <taxon>Pseudomonadati</taxon>
        <taxon>Pseudomonadota</taxon>
        <taxon>Gammaproteobacteria</taxon>
        <taxon>Oceanospirillales</taxon>
        <taxon>Oceanospirillaceae</taxon>
        <taxon>Oleispira</taxon>
    </lineage>
</organism>
<dbReference type="HOGENOM" id="CLU_041273_0_0_6"/>
<dbReference type="HAMAP" id="MF_00787">
    <property type="entry name" value="CbiD"/>
    <property type="match status" value="1"/>
</dbReference>
<reference evidence="7 8" key="1">
    <citation type="journal article" date="2013" name="Nat. Commun.">
        <title>Genome sequence and functional genomic analysis of the oil-degrading bacterium Oleispira antarctica.</title>
        <authorList>
            <person name="Kube M."/>
            <person name="Chernikova T.N."/>
            <person name="Al-Ramahi Y."/>
            <person name="Beloqui A."/>
            <person name="Lopez-Cortez N."/>
            <person name="Guazzaroni M.E."/>
            <person name="Heipieper H.J."/>
            <person name="Klages S."/>
            <person name="Kotsyurbenko O.R."/>
            <person name="Langer I."/>
            <person name="Nechitaylo T.Y."/>
            <person name="Lunsdorf H."/>
            <person name="Fernandez M."/>
            <person name="Juarez S."/>
            <person name="Ciordia S."/>
            <person name="Singer A."/>
            <person name="Kagan O."/>
            <person name="Egorova O."/>
            <person name="Petit P.A."/>
            <person name="Stogios P."/>
            <person name="Kim Y."/>
            <person name="Tchigvintsev A."/>
            <person name="Flick R."/>
            <person name="Denaro R."/>
            <person name="Genovese M."/>
            <person name="Albar J.P."/>
            <person name="Reva O.N."/>
            <person name="Martinez-Gomariz M."/>
            <person name="Tran H."/>
            <person name="Ferrer M."/>
            <person name="Savchenko A."/>
            <person name="Yakunin A.F."/>
            <person name="Yakimov M.M."/>
            <person name="Golyshina O.V."/>
            <person name="Reinhardt R."/>
            <person name="Golyshin P.N."/>
        </authorList>
    </citation>
    <scope>NUCLEOTIDE SEQUENCE [LARGE SCALE GENOMIC DNA]</scope>
</reference>
<keyword evidence="2 5" id="KW-0489">Methyltransferase</keyword>
<evidence type="ECO:0000256" key="2">
    <source>
        <dbReference type="ARBA" id="ARBA00022603"/>
    </source>
</evidence>
<feature type="compositionally biased region" description="Basic and acidic residues" evidence="6">
    <location>
        <begin position="1"/>
        <end position="16"/>
    </location>
</feature>
<dbReference type="PIRSF" id="PIRSF026782">
    <property type="entry name" value="CbiD"/>
    <property type="match status" value="1"/>
</dbReference>
<evidence type="ECO:0000313" key="8">
    <source>
        <dbReference type="Proteomes" id="UP000032749"/>
    </source>
</evidence>
<keyword evidence="4 5" id="KW-0949">S-adenosyl-L-methionine</keyword>
<dbReference type="GO" id="GO:0019251">
    <property type="term" value="P:anaerobic cobalamin biosynthetic process"/>
    <property type="evidence" value="ECO:0007669"/>
    <property type="project" value="UniProtKB-UniRule"/>
</dbReference>
<evidence type="ECO:0000256" key="1">
    <source>
        <dbReference type="ARBA" id="ARBA00022573"/>
    </source>
</evidence>
<dbReference type="GO" id="GO:0043780">
    <property type="term" value="F:cobalt-precorrin-5B C1-methyltransferase activity"/>
    <property type="evidence" value="ECO:0007669"/>
    <property type="project" value="RHEA"/>
</dbReference>
<dbReference type="OrthoDB" id="6439987at2"/>
<keyword evidence="8" id="KW-1185">Reference proteome</keyword>
<dbReference type="GO" id="GO:0032259">
    <property type="term" value="P:methylation"/>
    <property type="evidence" value="ECO:0007669"/>
    <property type="project" value="UniProtKB-KW"/>
</dbReference>
<keyword evidence="1 5" id="KW-0169">Cobalamin biosynthesis</keyword>
<dbReference type="EC" id="2.1.1.195" evidence="5"/>
<evidence type="ECO:0000256" key="3">
    <source>
        <dbReference type="ARBA" id="ARBA00022679"/>
    </source>
</evidence>
<comment type="catalytic activity">
    <reaction evidence="5">
        <text>Co-precorrin-5B + S-adenosyl-L-methionine = Co-precorrin-6A + S-adenosyl-L-homocysteine</text>
        <dbReference type="Rhea" id="RHEA:26285"/>
        <dbReference type="ChEBI" id="CHEBI:57856"/>
        <dbReference type="ChEBI" id="CHEBI:59789"/>
        <dbReference type="ChEBI" id="CHEBI:60063"/>
        <dbReference type="ChEBI" id="CHEBI:60064"/>
        <dbReference type="EC" id="2.1.1.195"/>
    </reaction>
</comment>
<dbReference type="NCBIfam" id="NF000849">
    <property type="entry name" value="PRK00075.1-1"/>
    <property type="match status" value="1"/>
</dbReference>
<dbReference type="UniPathway" id="UPA00148">
    <property type="reaction ID" value="UER00227"/>
</dbReference>
<dbReference type="KEGG" id="oai:OLEAN_C02820"/>
<dbReference type="Pfam" id="PF01888">
    <property type="entry name" value="CbiD"/>
    <property type="match status" value="1"/>
</dbReference>
<evidence type="ECO:0000256" key="5">
    <source>
        <dbReference type="HAMAP-Rule" id="MF_00787"/>
    </source>
</evidence>
<protein>
    <recommendedName>
        <fullName evidence="5">Cobalt-precorrin-5B C(1)-methyltransferase</fullName>
        <ecNumber evidence="5">2.1.1.195</ecNumber>
    </recommendedName>
    <alternativeName>
        <fullName evidence="5">Cobalt-precorrin-6A synthase</fullName>
    </alternativeName>
</protein>
<comment type="similarity">
    <text evidence="5">Belongs to the CbiD family.</text>
</comment>
<gene>
    <name evidence="5 7" type="primary">cbiD</name>
    <name evidence="7" type="ORF">OLEAN_C02820</name>
</gene>
<dbReference type="STRING" id="698738.OLEAN_C02820"/>
<dbReference type="EMBL" id="FO203512">
    <property type="protein sequence ID" value="CCK74458.1"/>
    <property type="molecule type" value="Genomic_DNA"/>
</dbReference>
<dbReference type="Gene3D" id="3.30.2110.10">
    <property type="entry name" value="CbiD-like"/>
    <property type="match status" value="1"/>
</dbReference>
<evidence type="ECO:0000256" key="6">
    <source>
        <dbReference type="SAM" id="MobiDB-lite"/>
    </source>
</evidence>
<dbReference type="PANTHER" id="PTHR35863">
    <property type="entry name" value="COBALT-PRECORRIN-5B C(1)-METHYLTRANSFERASE"/>
    <property type="match status" value="1"/>
</dbReference>
<name>R4YN27_OLEAN</name>
<dbReference type="PANTHER" id="PTHR35863:SF1">
    <property type="entry name" value="COBALT-PRECORRIN-5B C(1)-METHYLTRANSFERASE"/>
    <property type="match status" value="1"/>
</dbReference>
<dbReference type="InterPro" id="IPR036074">
    <property type="entry name" value="CbiD_sf"/>
</dbReference>
<evidence type="ECO:0000256" key="4">
    <source>
        <dbReference type="ARBA" id="ARBA00022691"/>
    </source>
</evidence>
<comment type="function">
    <text evidence="5">Catalyzes the methylation of C-1 in cobalt-precorrin-5B to form cobalt-precorrin-6A.</text>
</comment>
<dbReference type="NCBIfam" id="TIGR00312">
    <property type="entry name" value="cbiD"/>
    <property type="match status" value="1"/>
</dbReference>
<dbReference type="InterPro" id="IPR002748">
    <property type="entry name" value="CbiD"/>
</dbReference>
<accession>R4YN27</accession>
<proteinExistence type="inferred from homology"/>
<sequence length="385" mass="41012">MWPESADKTKTEEPKPLRSGLTTGCCATACSIAAAHALLGEKQSSIISVTLPKGKIVELTIKAYQSSDFAMRASTIKDAGDDPDVTHGAEVFVELKLIPQSNIILIAGPGVGTVTREGLALAVGEPAINPVPRKMITEHLQTLAQQYHYTGGFEVSVGVVNGEQIALKTMNPRLGIIGGLSILGTTGIVRPFSCAAYIASIHQGIDVATTNGYRHIAASTGSSSEAVIRDHYQLPEIALIEMGDFVGAVFKHLRNNKERIALDKLSICAGFGKMTKLAQGHLDLHSKSSSIDLEFLAEQAKHVGATAELVDKIKNANTSIEVLKLCQEQGLELGLKFGNRICQQALATARNIVPASIELEVWAINRQNVIIGKAIDAFNPTESAS</sequence>